<dbReference type="Pfam" id="PF13280">
    <property type="entry name" value="WYL"/>
    <property type="match status" value="1"/>
</dbReference>
<dbReference type="RefSeq" id="WP_011770767.1">
    <property type="nucleotide sequence ID" value="NC_008709.1"/>
</dbReference>
<dbReference type="PROSITE" id="PS52050">
    <property type="entry name" value="WYL"/>
    <property type="match status" value="1"/>
</dbReference>
<dbReference type="EMBL" id="CP000510">
    <property type="protein sequence ID" value="ABM04207.1"/>
    <property type="molecule type" value="Genomic_DNA"/>
</dbReference>
<proteinExistence type="predicted"/>
<dbReference type="InterPro" id="IPR051534">
    <property type="entry name" value="CBASS_pafABC_assoc_protein"/>
</dbReference>
<gene>
    <name evidence="4" type="ordered locus">Ping_2478</name>
</gene>
<evidence type="ECO:0000313" key="5">
    <source>
        <dbReference type="Proteomes" id="UP000000639"/>
    </source>
</evidence>
<dbReference type="Pfam" id="PF26109">
    <property type="entry name" value="WHD_BrxR"/>
    <property type="match status" value="1"/>
</dbReference>
<evidence type="ECO:0000259" key="3">
    <source>
        <dbReference type="Pfam" id="PF26109"/>
    </source>
</evidence>
<dbReference type="PANTHER" id="PTHR34580">
    <property type="match status" value="1"/>
</dbReference>
<accession>A1SXJ2</accession>
<dbReference type="InterPro" id="IPR016634">
    <property type="entry name" value="CapW-like"/>
</dbReference>
<name>A1SXJ2_PSYIN</name>
<keyword evidence="5" id="KW-1185">Reference proteome</keyword>
<reference evidence="4 5" key="1">
    <citation type="submission" date="2007-01" db="EMBL/GenBank/DDBJ databases">
        <title>Complete sequence of Psychromonas ingrahamii 37.</title>
        <authorList>
            <consortium name="US DOE Joint Genome Institute"/>
            <person name="Copeland A."/>
            <person name="Lucas S."/>
            <person name="Lapidus A."/>
            <person name="Barry K."/>
            <person name="Detter J.C."/>
            <person name="Glavina del Rio T."/>
            <person name="Hammon N."/>
            <person name="Israni S."/>
            <person name="Dalin E."/>
            <person name="Tice H."/>
            <person name="Pitluck S."/>
            <person name="Thompson L.S."/>
            <person name="Brettin T."/>
            <person name="Bruce D."/>
            <person name="Han C."/>
            <person name="Tapia R."/>
            <person name="Schmutz J."/>
            <person name="Larimer F."/>
            <person name="Land M."/>
            <person name="Hauser L."/>
            <person name="Kyrpides N."/>
            <person name="Ivanova N."/>
            <person name="Staley J."/>
            <person name="Richardson P."/>
        </authorList>
    </citation>
    <scope>NUCLEOTIDE SEQUENCE [LARGE SCALE GENOMIC DNA]</scope>
    <source>
        <strain evidence="4 5">37</strain>
    </source>
</reference>
<feature type="domain" description="DNA-binding transcriptional repressor CapW winged helix-turn-helix" evidence="3">
    <location>
        <begin position="12"/>
        <end position="93"/>
    </location>
</feature>
<dbReference type="InterPro" id="IPR059019">
    <property type="entry name" value="WHD_CapW"/>
</dbReference>
<feature type="domain" description="DNA-binding transcriptional repressor CapW C-terminal dimerisation" evidence="2">
    <location>
        <begin position="212"/>
        <end position="280"/>
    </location>
</feature>
<protein>
    <submittedName>
        <fullName evidence="4">Uncharacterized protein</fullName>
    </submittedName>
</protein>
<dbReference type="eggNOG" id="COG2378">
    <property type="taxonomic scope" value="Bacteria"/>
</dbReference>
<organism evidence="4 5">
    <name type="scientific">Psychromonas ingrahamii (strain DSM 17664 / CCUG 51855 / 37)</name>
    <dbReference type="NCBI Taxonomy" id="357804"/>
    <lineage>
        <taxon>Bacteria</taxon>
        <taxon>Pseudomonadati</taxon>
        <taxon>Pseudomonadota</taxon>
        <taxon>Gammaproteobacteria</taxon>
        <taxon>Alteromonadales</taxon>
        <taxon>Psychromonadaceae</taxon>
        <taxon>Psychromonas</taxon>
    </lineage>
</organism>
<dbReference type="PIRSF" id="PIRSF015558">
    <property type="entry name" value="Txn_reg_DeoR_prd"/>
    <property type="match status" value="1"/>
</dbReference>
<dbReference type="InterPro" id="IPR026881">
    <property type="entry name" value="WYL_dom"/>
</dbReference>
<dbReference type="KEGG" id="pin:Ping_2478"/>
<dbReference type="Proteomes" id="UP000000639">
    <property type="component" value="Chromosome"/>
</dbReference>
<evidence type="ECO:0000313" key="4">
    <source>
        <dbReference type="EMBL" id="ABM04207.1"/>
    </source>
</evidence>
<dbReference type="HOGENOM" id="CLU_054168_2_0_6"/>
<feature type="domain" description="WYL" evidence="1">
    <location>
        <begin position="125"/>
        <end position="192"/>
    </location>
</feature>
<sequence>MNQIDKSTIRWEVLLRYQLIEIIALWEGRIITNHLCSAFGIGRQQASKDINAYRSCCLENLSYDKRAKGYVPGDKFKPYFTQGTANEYLHLLNANKALASVFESSDFPVSYTEVMEVPNRIITPEILRPITKACREKLRLDITYCSMTSPEGEDRIISPHTLVYSGVRWHVRAYCEKHKDYRDFVINRIKSIDDTLGKSIENSTTDTRWHNFVNVQLIPNPQFTISQQSLIARDYAMLDNLLTLNVRSSLVQYTLDQLNVATQADEQASANLVLQNRDELKAFLQ</sequence>
<dbReference type="InterPro" id="IPR059020">
    <property type="entry name" value="CapW_CTD"/>
</dbReference>
<dbReference type="Pfam" id="PF26107">
    <property type="entry name" value="BrxR_CTD"/>
    <property type="match status" value="1"/>
</dbReference>
<evidence type="ECO:0000259" key="2">
    <source>
        <dbReference type="Pfam" id="PF26107"/>
    </source>
</evidence>
<dbReference type="AlphaFoldDB" id="A1SXJ2"/>
<evidence type="ECO:0000259" key="1">
    <source>
        <dbReference type="Pfam" id="PF13280"/>
    </source>
</evidence>
<dbReference type="PANTHER" id="PTHR34580:SF3">
    <property type="entry name" value="PROTEIN PAFB"/>
    <property type="match status" value="1"/>
</dbReference>
<dbReference type="STRING" id="357804.Ping_2478"/>
<dbReference type="OrthoDB" id="6400324at2"/>